<dbReference type="EMBL" id="CAUZLR010000009">
    <property type="protein sequence ID" value="CAK1249590.1"/>
    <property type="molecule type" value="Genomic_DNA"/>
</dbReference>
<evidence type="ECO:0000313" key="3">
    <source>
        <dbReference type="Proteomes" id="UP001314261"/>
    </source>
</evidence>
<protein>
    <recommendedName>
        <fullName evidence="1">Phage-Barnase-EndoU-ColicinE5/D-RelE like nuclease 4 domain-containing protein</fullName>
    </recommendedName>
</protein>
<keyword evidence="3" id="KW-1185">Reference proteome</keyword>
<organism evidence="2 3">
    <name type="scientific">Fructobacillus fructosus</name>
    <dbReference type="NCBI Taxonomy" id="1631"/>
    <lineage>
        <taxon>Bacteria</taxon>
        <taxon>Bacillati</taxon>
        <taxon>Bacillota</taxon>
        <taxon>Bacilli</taxon>
        <taxon>Lactobacillales</taxon>
        <taxon>Lactobacillaceae</taxon>
        <taxon>Fructobacillus</taxon>
    </lineage>
</organism>
<dbReference type="RefSeq" id="WP_338346323.1">
    <property type="nucleotide sequence ID" value="NZ_CAUZLR010000009.1"/>
</dbReference>
<gene>
    <name evidence="2" type="ORF">R54839_PPFHFPJH_01288</name>
</gene>
<sequence>MTDKLLTAAQAYHELSQFEFKVILGKKRKKIEKTLYFNHSNFFHLAGLHKLTDLNLLDTTDENGRQLTPIKVFEKILTGELSNDYFKKSIYYHLILDRIKIIISLQHYISNHRMMFNRIRYTPGSKIRWHWLMVFQEDSKCFLFFAEEKNNTNVLLPISAFFSGNIDYTKGQSHYTVLKLNKFSKQNNIEQILYQNPNYKEN</sequence>
<dbReference type="InterPro" id="IPR041420">
    <property type="entry name" value="PBECR4"/>
</dbReference>
<evidence type="ECO:0000313" key="2">
    <source>
        <dbReference type="EMBL" id="CAK1249590.1"/>
    </source>
</evidence>
<evidence type="ECO:0000259" key="1">
    <source>
        <dbReference type="Pfam" id="PF18813"/>
    </source>
</evidence>
<dbReference type="Pfam" id="PF18813">
    <property type="entry name" value="PBECR4"/>
    <property type="match status" value="1"/>
</dbReference>
<reference evidence="2 3" key="1">
    <citation type="submission" date="2023-10" db="EMBL/GenBank/DDBJ databases">
        <authorList>
            <person name="Botero Cardona J."/>
        </authorList>
    </citation>
    <scope>NUCLEOTIDE SEQUENCE [LARGE SCALE GENOMIC DNA]</scope>
    <source>
        <strain evidence="2 3">R-54839</strain>
    </source>
</reference>
<dbReference type="Proteomes" id="UP001314261">
    <property type="component" value="Unassembled WGS sequence"/>
</dbReference>
<proteinExistence type="predicted"/>
<feature type="domain" description="Phage-Barnase-EndoU-ColicinE5/D-RelE like nuclease 4" evidence="1">
    <location>
        <begin position="4"/>
        <end position="191"/>
    </location>
</feature>
<accession>A0ABN9YWI7</accession>
<name>A0ABN9YWI7_9LACO</name>
<comment type="caution">
    <text evidence="2">The sequence shown here is derived from an EMBL/GenBank/DDBJ whole genome shotgun (WGS) entry which is preliminary data.</text>
</comment>